<evidence type="ECO:0000256" key="4">
    <source>
        <dbReference type="ARBA" id="ARBA00023136"/>
    </source>
</evidence>
<accession>A0A2M8H470</accession>
<comment type="caution">
    <text evidence="8">The sequence shown here is derived from an EMBL/GenBank/DDBJ whole genome shotgun (WGS) entry which is preliminary data.</text>
</comment>
<evidence type="ECO:0000313" key="9">
    <source>
        <dbReference type="Proteomes" id="UP000232060"/>
    </source>
</evidence>
<gene>
    <name evidence="8" type="ORF">CUC44_20280</name>
</gene>
<evidence type="ECO:0000256" key="1">
    <source>
        <dbReference type="ARBA" id="ARBA00010296"/>
    </source>
</evidence>
<dbReference type="RefSeq" id="WP_100861660.1">
    <property type="nucleotide sequence ID" value="NZ_PGCP01000047.1"/>
</dbReference>
<dbReference type="GO" id="GO:0009636">
    <property type="term" value="P:response to toxic substance"/>
    <property type="evidence" value="ECO:0007669"/>
    <property type="project" value="InterPro"/>
</dbReference>
<dbReference type="GO" id="GO:0016020">
    <property type="term" value="C:membrane"/>
    <property type="evidence" value="ECO:0007669"/>
    <property type="project" value="InterPro"/>
</dbReference>
<dbReference type="Pfam" id="PF08085">
    <property type="entry name" value="Entericidin"/>
    <property type="match status" value="1"/>
</dbReference>
<evidence type="ECO:0008006" key="10">
    <source>
        <dbReference type="Google" id="ProtNLM"/>
    </source>
</evidence>
<dbReference type="AlphaFoldDB" id="A0A2M8H470"/>
<sequence length="48" mass="5276">MNKCRNLLVLCACLWLLGCNTIHGMGRDVEKAGEVIQNSSKLADETAR</sequence>
<proteinExistence type="inferred from homology"/>
<name>A0A2M8H470_9GAMM</name>
<evidence type="ECO:0000256" key="6">
    <source>
        <dbReference type="ARBA" id="ARBA00023288"/>
    </source>
</evidence>
<feature type="chain" id="PRO_5014915565" description="Entericidin, EcnA/B family" evidence="7">
    <location>
        <begin position="25"/>
        <end position="48"/>
    </location>
</feature>
<dbReference type="EMBL" id="PGCP01000047">
    <property type="protein sequence ID" value="PJC91374.1"/>
    <property type="molecule type" value="Genomic_DNA"/>
</dbReference>
<evidence type="ECO:0000256" key="3">
    <source>
        <dbReference type="ARBA" id="ARBA00022729"/>
    </source>
</evidence>
<feature type="signal peptide" evidence="7">
    <location>
        <begin position="1"/>
        <end position="24"/>
    </location>
</feature>
<evidence type="ECO:0000313" key="8">
    <source>
        <dbReference type="EMBL" id="PJC91374.1"/>
    </source>
</evidence>
<dbReference type="InterPro" id="IPR012556">
    <property type="entry name" value="Entericidin"/>
</dbReference>
<comment type="similarity">
    <text evidence="1">Belongs to the EcnA/EcnB lipoprotein family.</text>
</comment>
<keyword evidence="3 7" id="KW-0732">Signal</keyword>
<keyword evidence="5" id="KW-0564">Palmitate</keyword>
<protein>
    <recommendedName>
        <fullName evidence="10">Entericidin, EcnA/B family</fullName>
    </recommendedName>
</protein>
<organism evidence="8 9">
    <name type="scientific">Aeromonas lusitana</name>
    <dbReference type="NCBI Taxonomy" id="931529"/>
    <lineage>
        <taxon>Bacteria</taxon>
        <taxon>Pseudomonadati</taxon>
        <taxon>Pseudomonadota</taxon>
        <taxon>Gammaproteobacteria</taxon>
        <taxon>Aeromonadales</taxon>
        <taxon>Aeromonadaceae</taxon>
        <taxon>Aeromonas</taxon>
    </lineage>
</organism>
<keyword evidence="6" id="KW-0449">Lipoprotein</keyword>
<keyword evidence="4" id="KW-0472">Membrane</keyword>
<evidence type="ECO:0000256" key="5">
    <source>
        <dbReference type="ARBA" id="ARBA00023139"/>
    </source>
</evidence>
<dbReference type="PROSITE" id="PS51257">
    <property type="entry name" value="PROKAR_LIPOPROTEIN"/>
    <property type="match status" value="1"/>
</dbReference>
<evidence type="ECO:0000256" key="2">
    <source>
        <dbReference type="ARBA" id="ARBA00022475"/>
    </source>
</evidence>
<keyword evidence="9" id="KW-1185">Reference proteome</keyword>
<evidence type="ECO:0000256" key="7">
    <source>
        <dbReference type="SAM" id="SignalP"/>
    </source>
</evidence>
<keyword evidence="2" id="KW-1003">Cell membrane</keyword>
<dbReference type="Proteomes" id="UP000232060">
    <property type="component" value="Unassembled WGS sequence"/>
</dbReference>
<reference evidence="8 9" key="1">
    <citation type="submission" date="2017-11" db="EMBL/GenBank/DDBJ databases">
        <title>Draft genome sequence of environmental isolate Aeromonas lusitania sp. nov. MDC 2473.</title>
        <authorList>
            <person name="Colston S.M."/>
            <person name="Navarro A."/>
            <person name="Martinez-Murcia A.J."/>
            <person name="Graf J."/>
        </authorList>
    </citation>
    <scope>NUCLEOTIDE SEQUENCE [LARGE SCALE GENOMIC DNA]</scope>
    <source>
        <strain evidence="8 9">MDC 2473</strain>
    </source>
</reference>